<dbReference type="GO" id="GO:0005615">
    <property type="term" value="C:extracellular space"/>
    <property type="evidence" value="ECO:0007669"/>
    <property type="project" value="InterPro"/>
</dbReference>
<organism evidence="3 4">
    <name type="scientific">Trichostrongylus colubriformis</name>
    <name type="common">Black scour worm</name>
    <dbReference type="NCBI Taxonomy" id="6319"/>
    <lineage>
        <taxon>Eukaryota</taxon>
        <taxon>Metazoa</taxon>
        <taxon>Ecdysozoa</taxon>
        <taxon>Nematoda</taxon>
        <taxon>Chromadorea</taxon>
        <taxon>Rhabditida</taxon>
        <taxon>Rhabditina</taxon>
        <taxon>Rhabditomorpha</taxon>
        <taxon>Strongyloidea</taxon>
        <taxon>Trichostrongylidae</taxon>
        <taxon>Trichostrongylus</taxon>
    </lineage>
</organism>
<name>A0AAN8EUR8_TRICO</name>
<dbReference type="PANTHER" id="PTHR11461:SF338">
    <property type="entry name" value="CAPSID PROTEIN-RELATED"/>
    <property type="match status" value="1"/>
</dbReference>
<evidence type="ECO:0000256" key="1">
    <source>
        <dbReference type="SAM" id="SignalP"/>
    </source>
</evidence>
<dbReference type="SUPFAM" id="SSF56574">
    <property type="entry name" value="Serpins"/>
    <property type="match status" value="1"/>
</dbReference>
<evidence type="ECO:0000313" key="3">
    <source>
        <dbReference type="EMBL" id="KAK5968586.1"/>
    </source>
</evidence>
<evidence type="ECO:0000259" key="2">
    <source>
        <dbReference type="Pfam" id="PF00079"/>
    </source>
</evidence>
<reference evidence="3 4" key="1">
    <citation type="submission" date="2019-10" db="EMBL/GenBank/DDBJ databases">
        <title>Assembly and Annotation for the nematode Trichostrongylus colubriformis.</title>
        <authorList>
            <person name="Martin J."/>
        </authorList>
    </citation>
    <scope>NUCLEOTIDE SEQUENCE [LARGE SCALE GENOMIC DNA]</scope>
    <source>
        <strain evidence="3">G859</strain>
        <tissue evidence="3">Whole worm</tissue>
    </source>
</reference>
<dbReference type="EMBL" id="WIXE01021207">
    <property type="protein sequence ID" value="KAK5968586.1"/>
    <property type="molecule type" value="Genomic_DNA"/>
</dbReference>
<keyword evidence="1" id="KW-0732">Signal</keyword>
<feature type="domain" description="Serpin" evidence="2">
    <location>
        <begin position="3"/>
        <end position="409"/>
    </location>
</feature>
<dbReference type="Proteomes" id="UP001331761">
    <property type="component" value="Unassembled WGS sequence"/>
</dbReference>
<dbReference type="PANTHER" id="PTHR11461">
    <property type="entry name" value="SERINE PROTEASE INHIBITOR, SERPIN"/>
    <property type="match status" value="1"/>
</dbReference>
<dbReference type="InterPro" id="IPR042178">
    <property type="entry name" value="Serpin_sf_1"/>
</dbReference>
<evidence type="ECO:0000313" key="4">
    <source>
        <dbReference type="Proteomes" id="UP001331761"/>
    </source>
</evidence>
<dbReference type="Gene3D" id="3.30.497.10">
    <property type="entry name" value="Antithrombin, subunit I, domain 2"/>
    <property type="match status" value="1"/>
</dbReference>
<dbReference type="GO" id="GO:0004867">
    <property type="term" value="F:serine-type endopeptidase inhibitor activity"/>
    <property type="evidence" value="ECO:0007669"/>
    <property type="project" value="InterPro"/>
</dbReference>
<dbReference type="InterPro" id="IPR042185">
    <property type="entry name" value="Serpin_sf_2"/>
</dbReference>
<proteinExistence type="predicted"/>
<dbReference type="Pfam" id="PF00079">
    <property type="entry name" value="Serpin"/>
    <property type="match status" value="1"/>
</dbReference>
<gene>
    <name evidence="3" type="ORF">GCK32_002875</name>
</gene>
<dbReference type="Gene3D" id="2.30.39.10">
    <property type="entry name" value="Alpha-1-antitrypsin, domain 1"/>
    <property type="match status" value="1"/>
</dbReference>
<comment type="caution">
    <text evidence="3">The sequence shown here is derived from an EMBL/GenBank/DDBJ whole genome shotgun (WGS) entry which is preliminary data.</text>
</comment>
<sequence>MCNMCVSPLQAVRAWALLSLTAVGKTSKAAKKFLYNLMGGLVQKEDSVHDVLRALHTLLGETSPPSTCLRLFVEHQPAIPVKRDILDEINYYYATGMKSKSAFIETSFAGDDDGLASIARINMEVEDSTGGRVNFVVREDNGPNRRAQMVLVSASDCTFYWRFDGKRGTLKKCPFYDSPAKDTEAGYIDVWPCEGSFRYSSSNGEQLLELESHVEGFKLYLYTPKDMNLTAKAFLQAIDTQLEGKSKQKIYVPRPPVMCPLRMSECTNKKKHKFGFRRVFDREKSDLTGIFYRSHSFYPYFVTLWEHYHKAKFLIDPEKPKSEGSRSKNALVGSKLSTAVEQRLLKKKFQKEVATARCEKLNVYKYYDCESKELAIVNPLMPQVEAPRLDDSYIKFDTPFFFMVTKESSSGRIVQCIGRFNNVSAVHKNVGKSLIADV</sequence>
<accession>A0AAN8EUR8</accession>
<keyword evidence="4" id="KW-1185">Reference proteome</keyword>
<feature type="chain" id="PRO_5042827709" description="Serpin domain-containing protein" evidence="1">
    <location>
        <begin position="17"/>
        <end position="438"/>
    </location>
</feature>
<dbReference type="InterPro" id="IPR000215">
    <property type="entry name" value="Serpin_fam"/>
</dbReference>
<feature type="signal peptide" evidence="1">
    <location>
        <begin position="1"/>
        <end position="16"/>
    </location>
</feature>
<dbReference type="InterPro" id="IPR023796">
    <property type="entry name" value="Serpin_dom"/>
</dbReference>
<dbReference type="InterPro" id="IPR036186">
    <property type="entry name" value="Serpin_sf"/>
</dbReference>
<dbReference type="AlphaFoldDB" id="A0AAN8EUR8"/>
<protein>
    <recommendedName>
        <fullName evidence="2">Serpin domain-containing protein</fullName>
    </recommendedName>
</protein>